<dbReference type="RefSeq" id="WP_220207097.1">
    <property type="nucleotide sequence ID" value="NZ_BNJK01000001.1"/>
</dbReference>
<evidence type="ECO:0000313" key="9">
    <source>
        <dbReference type="Proteomes" id="UP000597444"/>
    </source>
</evidence>
<gene>
    <name evidence="8" type="ORF">KSF_065190</name>
</gene>
<keyword evidence="3" id="KW-1003">Cell membrane</keyword>
<evidence type="ECO:0000256" key="4">
    <source>
        <dbReference type="ARBA" id="ARBA00022692"/>
    </source>
</evidence>
<dbReference type="GO" id="GO:0005886">
    <property type="term" value="C:plasma membrane"/>
    <property type="evidence" value="ECO:0007669"/>
    <property type="project" value="UniProtKB-SubCell"/>
</dbReference>
<dbReference type="InterPro" id="IPR036259">
    <property type="entry name" value="MFS_trans_sf"/>
</dbReference>
<feature type="transmembrane region" description="Helical" evidence="7">
    <location>
        <begin position="52"/>
        <end position="74"/>
    </location>
</feature>
<dbReference type="SUPFAM" id="SSF103473">
    <property type="entry name" value="MFS general substrate transporter"/>
    <property type="match status" value="1"/>
</dbReference>
<name>A0A8J3IW89_9CHLR</name>
<evidence type="ECO:0000256" key="5">
    <source>
        <dbReference type="ARBA" id="ARBA00022989"/>
    </source>
</evidence>
<evidence type="ECO:0008006" key="10">
    <source>
        <dbReference type="Google" id="ProtNLM"/>
    </source>
</evidence>
<keyword evidence="5 7" id="KW-1133">Transmembrane helix</keyword>
<dbReference type="EMBL" id="BNJK01000001">
    <property type="protein sequence ID" value="GHO96471.1"/>
    <property type="molecule type" value="Genomic_DNA"/>
</dbReference>
<evidence type="ECO:0000313" key="8">
    <source>
        <dbReference type="EMBL" id="GHO96471.1"/>
    </source>
</evidence>
<dbReference type="AlphaFoldDB" id="A0A8J3IW89"/>
<reference evidence="8" key="1">
    <citation type="submission" date="2020-10" db="EMBL/GenBank/DDBJ databases">
        <title>Taxonomic study of unclassified bacteria belonging to the class Ktedonobacteria.</title>
        <authorList>
            <person name="Yabe S."/>
            <person name="Wang C.M."/>
            <person name="Zheng Y."/>
            <person name="Sakai Y."/>
            <person name="Cavaletti L."/>
            <person name="Monciardini P."/>
            <person name="Donadio S."/>
        </authorList>
    </citation>
    <scope>NUCLEOTIDE SEQUENCE</scope>
    <source>
        <strain evidence="8">ID150040</strain>
    </source>
</reference>
<evidence type="ECO:0000256" key="1">
    <source>
        <dbReference type="ARBA" id="ARBA00004651"/>
    </source>
</evidence>
<evidence type="ECO:0000256" key="6">
    <source>
        <dbReference type="ARBA" id="ARBA00023136"/>
    </source>
</evidence>
<keyword evidence="6 7" id="KW-0472">Membrane</keyword>
<keyword evidence="9" id="KW-1185">Reference proteome</keyword>
<accession>A0A8J3IW89</accession>
<sequence length="109" mass="11838">MMEQTRQAVSGRRAGDFWIFWTGQTISQMGSTLTSTALPLLVFKLSGSALDLGLASAATWVPYPLFGFFIGAWVDRVNRKGLMIGLDLCCAALLALLPLLALLGHLPLW</sequence>
<comment type="subcellular location">
    <subcellularLocation>
        <location evidence="1">Cell membrane</location>
        <topology evidence="1">Multi-pass membrane protein</topology>
    </subcellularLocation>
</comment>
<dbReference type="Pfam" id="PF05977">
    <property type="entry name" value="MFS_3"/>
    <property type="match status" value="1"/>
</dbReference>
<comment type="caution">
    <text evidence="8">The sequence shown here is derived from an EMBL/GenBank/DDBJ whole genome shotgun (WGS) entry which is preliminary data.</text>
</comment>
<dbReference type="PANTHER" id="PTHR23513">
    <property type="entry name" value="INTEGRAL MEMBRANE EFFLUX PROTEIN-RELATED"/>
    <property type="match status" value="1"/>
</dbReference>
<dbReference type="Gene3D" id="1.20.1250.20">
    <property type="entry name" value="MFS general substrate transporter like domains"/>
    <property type="match status" value="1"/>
</dbReference>
<dbReference type="Proteomes" id="UP000597444">
    <property type="component" value="Unassembled WGS sequence"/>
</dbReference>
<keyword evidence="4 7" id="KW-0812">Transmembrane</keyword>
<evidence type="ECO:0000256" key="2">
    <source>
        <dbReference type="ARBA" id="ARBA00022448"/>
    </source>
</evidence>
<dbReference type="PANTHER" id="PTHR23513:SF6">
    <property type="entry name" value="MAJOR FACILITATOR SUPERFAMILY ASSOCIATED DOMAIN-CONTAINING PROTEIN"/>
    <property type="match status" value="1"/>
</dbReference>
<keyword evidence="2" id="KW-0813">Transport</keyword>
<dbReference type="InterPro" id="IPR010290">
    <property type="entry name" value="TM_effector"/>
</dbReference>
<organism evidence="8 9">
    <name type="scientific">Reticulibacter mediterranei</name>
    <dbReference type="NCBI Taxonomy" id="2778369"/>
    <lineage>
        <taxon>Bacteria</taxon>
        <taxon>Bacillati</taxon>
        <taxon>Chloroflexota</taxon>
        <taxon>Ktedonobacteria</taxon>
        <taxon>Ktedonobacterales</taxon>
        <taxon>Reticulibacteraceae</taxon>
        <taxon>Reticulibacter</taxon>
    </lineage>
</organism>
<evidence type="ECO:0000256" key="3">
    <source>
        <dbReference type="ARBA" id="ARBA00022475"/>
    </source>
</evidence>
<protein>
    <recommendedName>
        <fullName evidence="10">MFS transporter</fullName>
    </recommendedName>
</protein>
<evidence type="ECO:0000256" key="7">
    <source>
        <dbReference type="SAM" id="Phobius"/>
    </source>
</evidence>
<proteinExistence type="predicted"/>
<feature type="transmembrane region" description="Helical" evidence="7">
    <location>
        <begin position="86"/>
        <end position="106"/>
    </location>
</feature>